<sequence length="266" mass="30870">FIKWCKFCDREQFQKQFSNWETGSSEFNKIIRDSQLSIKYPNVYIQWIPYEKFSNIEFVGKGAFAKVYKADWIEGIGVWDYALGKRVQHLNAPVALKELNKSTNISKNFLEEVVAYIKSPSSTVLRCYGISRNPETKEYVMVFPYAHGEICKETHPLRPKVLEGTPPDYEKLMLECWGADPNKRPTTKKLYQKILFWLNEFNKSPLPDTVNQFITSNSGNPDETHIFNNEHFASKLITTKTIKDYTPKDDKVVDANSVNKDVNDDE</sequence>
<dbReference type="EMBL" id="CAJVQC010084102">
    <property type="protein sequence ID" value="CAG8820810.1"/>
    <property type="molecule type" value="Genomic_DNA"/>
</dbReference>
<name>A0ACA9S2F5_9GLOM</name>
<comment type="caution">
    <text evidence="1">The sequence shown here is derived from an EMBL/GenBank/DDBJ whole genome shotgun (WGS) entry which is preliminary data.</text>
</comment>
<evidence type="ECO:0000313" key="1">
    <source>
        <dbReference type="EMBL" id="CAG8820810.1"/>
    </source>
</evidence>
<protein>
    <submittedName>
        <fullName evidence="1">31315_t:CDS:1</fullName>
    </submittedName>
</protein>
<keyword evidence="2" id="KW-1185">Reference proteome</keyword>
<evidence type="ECO:0000313" key="2">
    <source>
        <dbReference type="Proteomes" id="UP000789920"/>
    </source>
</evidence>
<organism evidence="1 2">
    <name type="scientific">Racocetra persica</name>
    <dbReference type="NCBI Taxonomy" id="160502"/>
    <lineage>
        <taxon>Eukaryota</taxon>
        <taxon>Fungi</taxon>
        <taxon>Fungi incertae sedis</taxon>
        <taxon>Mucoromycota</taxon>
        <taxon>Glomeromycotina</taxon>
        <taxon>Glomeromycetes</taxon>
        <taxon>Diversisporales</taxon>
        <taxon>Gigasporaceae</taxon>
        <taxon>Racocetra</taxon>
    </lineage>
</organism>
<feature type="non-terminal residue" evidence="1">
    <location>
        <position position="1"/>
    </location>
</feature>
<dbReference type="Proteomes" id="UP000789920">
    <property type="component" value="Unassembled WGS sequence"/>
</dbReference>
<accession>A0ACA9S2F5</accession>
<reference evidence="1" key="1">
    <citation type="submission" date="2021-06" db="EMBL/GenBank/DDBJ databases">
        <authorList>
            <person name="Kallberg Y."/>
            <person name="Tangrot J."/>
            <person name="Rosling A."/>
        </authorList>
    </citation>
    <scope>NUCLEOTIDE SEQUENCE</scope>
    <source>
        <strain evidence="1">MA461A</strain>
    </source>
</reference>
<feature type="non-terminal residue" evidence="1">
    <location>
        <position position="266"/>
    </location>
</feature>
<gene>
    <name evidence="1" type="ORF">RPERSI_LOCUS25432</name>
</gene>
<proteinExistence type="predicted"/>